<accession>A0ABV8IEP2</accession>
<sequence>MTEIIKVLRGRRIRGYPAGVEDVRGEPGLSDLDRGEDWIDSGPNAIALDTGGCDHVLIAYELWDGEPTTPDWDESRSGSVRLTSGKTCAISGSSGELDHHEEFDLGRREHEWRFKAHRRLLRHDGFTADAIGFALFKLQFWSPVKEAAS</sequence>
<dbReference type="RefSeq" id="WP_377290748.1">
    <property type="nucleotide sequence ID" value="NZ_JBHSBM010000024.1"/>
</dbReference>
<evidence type="ECO:0000313" key="2">
    <source>
        <dbReference type="Proteomes" id="UP001595850"/>
    </source>
</evidence>
<organism evidence="1 2">
    <name type="scientific">Planomonospora corallina</name>
    <dbReference type="NCBI Taxonomy" id="1806052"/>
    <lineage>
        <taxon>Bacteria</taxon>
        <taxon>Bacillati</taxon>
        <taxon>Actinomycetota</taxon>
        <taxon>Actinomycetes</taxon>
        <taxon>Streptosporangiales</taxon>
        <taxon>Streptosporangiaceae</taxon>
        <taxon>Planomonospora</taxon>
    </lineage>
</organism>
<comment type="caution">
    <text evidence="1">The sequence shown here is derived from an EMBL/GenBank/DDBJ whole genome shotgun (WGS) entry which is preliminary data.</text>
</comment>
<reference evidence="2" key="1">
    <citation type="journal article" date="2019" name="Int. J. Syst. Evol. Microbiol.">
        <title>The Global Catalogue of Microorganisms (GCM) 10K type strain sequencing project: providing services to taxonomists for standard genome sequencing and annotation.</title>
        <authorList>
            <consortium name="The Broad Institute Genomics Platform"/>
            <consortium name="The Broad Institute Genome Sequencing Center for Infectious Disease"/>
            <person name="Wu L."/>
            <person name="Ma J."/>
        </authorList>
    </citation>
    <scope>NUCLEOTIDE SEQUENCE [LARGE SCALE GENOMIC DNA]</scope>
    <source>
        <strain evidence="2">TBRC 4489</strain>
    </source>
</reference>
<dbReference type="EMBL" id="JBHSBM010000024">
    <property type="protein sequence ID" value="MFC4060988.1"/>
    <property type="molecule type" value="Genomic_DNA"/>
</dbReference>
<proteinExistence type="predicted"/>
<name>A0ABV8IEP2_9ACTN</name>
<protein>
    <submittedName>
        <fullName evidence="1">Uncharacterized protein</fullName>
    </submittedName>
</protein>
<gene>
    <name evidence="1" type="ORF">ACFOWE_22020</name>
</gene>
<keyword evidence="2" id="KW-1185">Reference proteome</keyword>
<dbReference type="Proteomes" id="UP001595850">
    <property type="component" value="Unassembled WGS sequence"/>
</dbReference>
<evidence type="ECO:0000313" key="1">
    <source>
        <dbReference type="EMBL" id="MFC4060988.1"/>
    </source>
</evidence>